<keyword evidence="1" id="KW-0732">Signal</keyword>
<evidence type="ECO:0000256" key="1">
    <source>
        <dbReference type="SAM" id="SignalP"/>
    </source>
</evidence>
<accession>A0ABT6MW01</accession>
<dbReference type="Proteomes" id="UP001160625">
    <property type="component" value="Unassembled WGS sequence"/>
</dbReference>
<protein>
    <submittedName>
        <fullName evidence="2">YdbL family protein</fullName>
    </submittedName>
</protein>
<evidence type="ECO:0000313" key="2">
    <source>
        <dbReference type="EMBL" id="MDH7637200.1"/>
    </source>
</evidence>
<feature type="signal peptide" evidence="1">
    <location>
        <begin position="1"/>
        <end position="26"/>
    </location>
</feature>
<reference evidence="2" key="1">
    <citation type="submission" date="2023-04" db="EMBL/GenBank/DDBJ databases">
        <title>Sphingomonas sp. MAHUQ-71 isolated from rice field.</title>
        <authorList>
            <person name="Huq M.A."/>
        </authorList>
    </citation>
    <scope>NUCLEOTIDE SEQUENCE</scope>
    <source>
        <strain evidence="2">MAHUQ-71</strain>
    </source>
</reference>
<gene>
    <name evidence="2" type="ORF">QGN17_00525</name>
</gene>
<dbReference type="InterPro" id="IPR008309">
    <property type="entry name" value="YdbL"/>
</dbReference>
<organism evidence="2 3">
    <name type="scientific">Sphingomonas oryzagri</name>
    <dbReference type="NCBI Taxonomy" id="3042314"/>
    <lineage>
        <taxon>Bacteria</taxon>
        <taxon>Pseudomonadati</taxon>
        <taxon>Pseudomonadota</taxon>
        <taxon>Alphaproteobacteria</taxon>
        <taxon>Sphingomonadales</taxon>
        <taxon>Sphingomonadaceae</taxon>
        <taxon>Sphingomonas</taxon>
    </lineage>
</organism>
<proteinExistence type="predicted"/>
<keyword evidence="3" id="KW-1185">Reference proteome</keyword>
<dbReference type="RefSeq" id="WP_281042565.1">
    <property type="nucleotide sequence ID" value="NZ_JARYGZ010000001.1"/>
</dbReference>
<dbReference type="EMBL" id="JARYGZ010000001">
    <property type="protein sequence ID" value="MDH7637200.1"/>
    <property type="molecule type" value="Genomic_DNA"/>
</dbReference>
<name>A0ABT6MW01_9SPHN</name>
<sequence length="129" mass="13040">MTRRSKIALALAGLALAMGGATVALAQMDGEVETAMASGTVGEQADGYLGFAKAPGGTLKAKVDAINIKRREAYTKVAQAKNVPIEAFAASIGCQTLGGLKTGRVYSVSKGVWATKGAAPIQLPSQCGA</sequence>
<dbReference type="Pfam" id="PF07027">
    <property type="entry name" value="DUF1318"/>
    <property type="match status" value="1"/>
</dbReference>
<evidence type="ECO:0000313" key="3">
    <source>
        <dbReference type="Proteomes" id="UP001160625"/>
    </source>
</evidence>
<feature type="chain" id="PRO_5045250676" evidence="1">
    <location>
        <begin position="27"/>
        <end position="129"/>
    </location>
</feature>
<comment type="caution">
    <text evidence="2">The sequence shown here is derived from an EMBL/GenBank/DDBJ whole genome shotgun (WGS) entry which is preliminary data.</text>
</comment>